<dbReference type="EMBL" id="WMIF01000012">
    <property type="protein sequence ID" value="MTH35032.1"/>
    <property type="molecule type" value="Genomic_DNA"/>
</dbReference>
<proteinExistence type="predicted"/>
<evidence type="ECO:0000313" key="1">
    <source>
        <dbReference type="EMBL" id="MTH35032.1"/>
    </source>
</evidence>
<dbReference type="SUPFAM" id="SSF53448">
    <property type="entry name" value="Nucleotide-diphospho-sugar transferases"/>
    <property type="match status" value="1"/>
</dbReference>
<reference evidence="1 2" key="1">
    <citation type="submission" date="2019-11" db="EMBL/GenBank/DDBJ databases">
        <authorList>
            <person name="Dong K."/>
        </authorList>
    </citation>
    <scope>NUCLEOTIDE SEQUENCE [LARGE SCALE GENOMIC DNA]</scope>
    <source>
        <strain evidence="1 2">JCM 17370</strain>
    </source>
</reference>
<dbReference type="Gene3D" id="3.90.550.20">
    <property type="match status" value="1"/>
</dbReference>
<keyword evidence="2" id="KW-1185">Reference proteome</keyword>
<evidence type="ECO:0008006" key="3">
    <source>
        <dbReference type="Google" id="ProtNLM"/>
    </source>
</evidence>
<dbReference type="Proteomes" id="UP000442533">
    <property type="component" value="Unassembled WGS sequence"/>
</dbReference>
<name>A0A844H2H0_9RHOB</name>
<dbReference type="RefSeq" id="WP_155064577.1">
    <property type="nucleotide sequence ID" value="NZ_WMIF01000012.1"/>
</dbReference>
<dbReference type="AlphaFoldDB" id="A0A844H2H0"/>
<organism evidence="1 2">
    <name type="scientific">Paracoccus limosus</name>
    <dbReference type="NCBI Taxonomy" id="913252"/>
    <lineage>
        <taxon>Bacteria</taxon>
        <taxon>Pseudomonadati</taxon>
        <taxon>Pseudomonadota</taxon>
        <taxon>Alphaproteobacteria</taxon>
        <taxon>Rhodobacterales</taxon>
        <taxon>Paracoccaceae</taxon>
        <taxon>Paracoccus</taxon>
    </lineage>
</organism>
<comment type="caution">
    <text evidence="1">The sequence shown here is derived from an EMBL/GenBank/DDBJ whole genome shotgun (WGS) entry which is preliminary data.</text>
</comment>
<dbReference type="InterPro" id="IPR029044">
    <property type="entry name" value="Nucleotide-diphossugar_trans"/>
</dbReference>
<accession>A0A844H2H0</accession>
<dbReference type="OrthoDB" id="5354021at2"/>
<sequence length="263" mass="29498">MRSRLPEIGTLWIGRELPQIEWLCISSMVAQGHAVTLYSYDPLAVPQGVTLADAATIIPRDKVFTYKNTGSYATFADWFRLPMIARTGKIWLDSDAALLRPFVPKDDYFFVGGKHPSFGRSVNNYVLVAPPDSPFITKAIDHFDHPARFLKYMAWHRSARLALNRALTGSWDLGQFRWGVFGMGFLTDLVRKYGLQAQVHVDDPAVVEGVEKIFRPIPAEALDAVTIAHFFSSGIKRADLARQTPQPDSIFERLCNLFGRPGA</sequence>
<protein>
    <recommendedName>
        <fullName evidence="3">Alpha 1,4-glycosyltransferase domain-containing protein</fullName>
    </recommendedName>
</protein>
<gene>
    <name evidence="1" type="ORF">GL279_10505</name>
</gene>
<evidence type="ECO:0000313" key="2">
    <source>
        <dbReference type="Proteomes" id="UP000442533"/>
    </source>
</evidence>